<accession>A0ABR3PWH7</accession>
<feature type="region of interest" description="Disordered" evidence="1">
    <location>
        <begin position="321"/>
        <end position="345"/>
    </location>
</feature>
<organism evidence="2 3">
    <name type="scientific">Vanrija albida</name>
    <dbReference type="NCBI Taxonomy" id="181172"/>
    <lineage>
        <taxon>Eukaryota</taxon>
        <taxon>Fungi</taxon>
        <taxon>Dikarya</taxon>
        <taxon>Basidiomycota</taxon>
        <taxon>Agaricomycotina</taxon>
        <taxon>Tremellomycetes</taxon>
        <taxon>Trichosporonales</taxon>
        <taxon>Trichosporonaceae</taxon>
        <taxon>Vanrija</taxon>
    </lineage>
</organism>
<dbReference type="Proteomes" id="UP001565368">
    <property type="component" value="Unassembled WGS sequence"/>
</dbReference>
<feature type="region of interest" description="Disordered" evidence="1">
    <location>
        <begin position="107"/>
        <end position="158"/>
    </location>
</feature>
<evidence type="ECO:0008006" key="4">
    <source>
        <dbReference type="Google" id="ProtNLM"/>
    </source>
</evidence>
<reference evidence="2 3" key="1">
    <citation type="submission" date="2023-08" db="EMBL/GenBank/DDBJ databases">
        <title>Annotated Genome Sequence of Vanrija albida AlHP1.</title>
        <authorList>
            <person name="Herzog R."/>
        </authorList>
    </citation>
    <scope>NUCLEOTIDE SEQUENCE [LARGE SCALE GENOMIC DNA]</scope>
    <source>
        <strain evidence="2 3">AlHP1</strain>
    </source>
</reference>
<feature type="compositionally biased region" description="Pro residues" evidence="1">
    <location>
        <begin position="107"/>
        <end position="119"/>
    </location>
</feature>
<sequence>MDQDHTAQFISALANLEPGIHAPAAPVGAPAQAALQPDLLAFADTDAALDGWTVDQLKAEVVRLRRALAAALRLGVPDEVPLPPNPLDSVAVHDALLPHLVSFAQPFPPATATPVPPPAETRKRELADDEAAGPSSRRTRTSKRDSGTGKRVERGRRVELGRAIRTKMRYAMNIGLEDDLPQPTVLTLPDASPDHGFWVPNWVAGVSDGHNAQWLDRVCAVFIAEARSLQAWNKVPQEDLADDVVKGAARTAFQNFAKRYMAEVDPKQAKKKEKYVKNRRRWARKDLKQKRRAKAALDPSFADLHLPPSALHIDYMSSEYSSAGEDEGDVDEGDNDVTLESVSLGAAPRRRAQRLELFRSQAQTQDPAETRPAGKGGWAEGVSEKVLEVRTPTWRSARLDELYRRLDNISAAQAAARATPASQSATGDAKTAQPNLRLGHVAPSHRRFTMPAGLMRAGRAPRDTGEGWMWASGQAGIWPEPEGGVELGADMVVDVDVDADVVDSVQAVVQAVEATEARARAAAEAAERGVEVDVDGVDATVDALVEGWTEVV</sequence>
<dbReference type="GeneID" id="95987192"/>
<feature type="compositionally biased region" description="Acidic residues" evidence="1">
    <location>
        <begin position="324"/>
        <end position="337"/>
    </location>
</feature>
<protein>
    <recommendedName>
        <fullName evidence="4">Rrn9 domain-containing protein</fullName>
    </recommendedName>
</protein>
<gene>
    <name evidence="2" type="ORF">Q8F55_006149</name>
</gene>
<evidence type="ECO:0000256" key="1">
    <source>
        <dbReference type="SAM" id="MobiDB-lite"/>
    </source>
</evidence>
<keyword evidence="3" id="KW-1185">Reference proteome</keyword>
<feature type="region of interest" description="Disordered" evidence="1">
    <location>
        <begin position="359"/>
        <end position="379"/>
    </location>
</feature>
<evidence type="ECO:0000313" key="3">
    <source>
        <dbReference type="Proteomes" id="UP001565368"/>
    </source>
</evidence>
<evidence type="ECO:0000313" key="2">
    <source>
        <dbReference type="EMBL" id="KAL1406745.1"/>
    </source>
</evidence>
<dbReference type="RefSeq" id="XP_069206689.1">
    <property type="nucleotide sequence ID" value="XM_069354618.1"/>
</dbReference>
<comment type="caution">
    <text evidence="2">The sequence shown here is derived from an EMBL/GenBank/DDBJ whole genome shotgun (WGS) entry which is preliminary data.</text>
</comment>
<proteinExistence type="predicted"/>
<dbReference type="EMBL" id="JBBXJM010000005">
    <property type="protein sequence ID" value="KAL1406745.1"/>
    <property type="molecule type" value="Genomic_DNA"/>
</dbReference>
<name>A0ABR3PWH7_9TREE</name>
<feature type="compositionally biased region" description="Basic and acidic residues" evidence="1">
    <location>
        <begin position="142"/>
        <end position="158"/>
    </location>
</feature>